<evidence type="ECO:0000313" key="1">
    <source>
        <dbReference type="EMBL" id="CDW26639.1"/>
    </source>
</evidence>
<organism evidence="1">
    <name type="scientific">Lepeophtheirus salmonis</name>
    <name type="common">Salmon louse</name>
    <name type="synonym">Caligus salmonis</name>
    <dbReference type="NCBI Taxonomy" id="72036"/>
    <lineage>
        <taxon>Eukaryota</taxon>
        <taxon>Metazoa</taxon>
        <taxon>Ecdysozoa</taxon>
        <taxon>Arthropoda</taxon>
        <taxon>Crustacea</taxon>
        <taxon>Multicrustacea</taxon>
        <taxon>Hexanauplia</taxon>
        <taxon>Copepoda</taxon>
        <taxon>Siphonostomatoida</taxon>
        <taxon>Caligidae</taxon>
        <taxon>Lepeophtheirus</taxon>
    </lineage>
</organism>
<proteinExistence type="predicted"/>
<name>A0A0K2TL39_LEPSM</name>
<protein>
    <submittedName>
        <fullName evidence="1">Uncharacterized protein</fullName>
    </submittedName>
</protein>
<reference evidence="1" key="1">
    <citation type="submission" date="2014-05" db="EMBL/GenBank/DDBJ databases">
        <authorList>
            <person name="Chronopoulou M."/>
        </authorList>
    </citation>
    <scope>NUCLEOTIDE SEQUENCE</scope>
    <source>
        <tissue evidence="1">Whole organism</tissue>
    </source>
</reference>
<sequence length="90" mass="10559">MNIAAYLGSKKFLNNEETYEIIMSLLKKLLASPEMEQMTLLFKKLNRARFLPCLLWQNVSTALYDQIFKSISLQFYVPNILELCLLQRLP</sequence>
<dbReference type="EMBL" id="HACA01009278">
    <property type="protein sequence ID" value="CDW26639.1"/>
    <property type="molecule type" value="Transcribed_RNA"/>
</dbReference>
<dbReference type="AlphaFoldDB" id="A0A0K2TL39"/>
<accession>A0A0K2TL39</accession>